<comment type="caution">
    <text evidence="1">The sequence shown here is derived from an EMBL/GenBank/DDBJ whole genome shotgun (WGS) entry which is preliminary data.</text>
</comment>
<dbReference type="Pfam" id="PF13715">
    <property type="entry name" value="CarbopepD_reg_2"/>
    <property type="match status" value="1"/>
</dbReference>
<organism evidence="1 2">
    <name type="scientific">Aquirufa aurantiipilula</name>
    <dbReference type="NCBI Taxonomy" id="2696561"/>
    <lineage>
        <taxon>Bacteria</taxon>
        <taxon>Pseudomonadati</taxon>
        <taxon>Bacteroidota</taxon>
        <taxon>Cytophagia</taxon>
        <taxon>Cytophagales</taxon>
        <taxon>Flectobacillaceae</taxon>
        <taxon>Aquirufa</taxon>
    </lineage>
</organism>
<dbReference type="Proteomes" id="UP001321344">
    <property type="component" value="Unassembled WGS sequence"/>
</dbReference>
<proteinExistence type="predicted"/>
<gene>
    <name evidence="1" type="ORF">PQG43_06075</name>
</gene>
<reference evidence="1 2" key="1">
    <citation type="submission" date="2023-03" db="EMBL/GenBank/DDBJ databases">
        <title>Genome sequencing of Aquirufa.</title>
        <authorList>
            <person name="Pitt A."/>
            <person name="Hahn M.W."/>
        </authorList>
    </citation>
    <scope>NUCLEOTIDE SEQUENCE [LARGE SCALE GENOMIC DNA]</scope>
    <source>
        <strain evidence="1 2">WAEICH-18A</strain>
    </source>
</reference>
<evidence type="ECO:0000313" key="2">
    <source>
        <dbReference type="Proteomes" id="UP001321344"/>
    </source>
</evidence>
<accession>A0ABT6BJB8</accession>
<sequence length="280" mass="32206">MLLLANLGLHAQNHAIQLLSWADSTVVPFATVMFESKNSGFHTNEQGRFSLSSKQMLDTIRIHSIGFQEMQLIIQKQDLKGEMRVYLIPKVYELAELKVYSGKKPYTSMKPIKKTGILLQPGGVGAQCGLLLTDPKLFFRQIQSAHFYISNIGNRHFPFRIRIYSVKQGKPDQEITQESIIVHAKHRGWNEFDLSRYHYFVPEGGCLVAMEWLNFEDNYNSTSNDKYEAQVLGLADYGKGYLGFQKTEYGSWNFNGDYLPHFTKTKMNMFLNPMIRLTVK</sequence>
<name>A0ABT6BJB8_9BACT</name>
<dbReference type="EMBL" id="JARJOW010000004">
    <property type="protein sequence ID" value="MDF5690424.1"/>
    <property type="molecule type" value="Genomic_DNA"/>
</dbReference>
<keyword evidence="2" id="KW-1185">Reference proteome</keyword>
<protein>
    <submittedName>
        <fullName evidence="1">Carboxypeptidase-like regulatory domain-containing protein</fullName>
    </submittedName>
</protein>
<evidence type="ECO:0000313" key="1">
    <source>
        <dbReference type="EMBL" id="MDF5690424.1"/>
    </source>
</evidence>
<dbReference type="RefSeq" id="WP_276344055.1">
    <property type="nucleotide sequence ID" value="NZ_JARJOW010000004.1"/>
</dbReference>